<dbReference type="AlphaFoldDB" id="A0AA35G6S2"/>
<dbReference type="KEGG" id="cmic:caldi_28910"/>
<evidence type="ECO:0000313" key="1">
    <source>
        <dbReference type="EMBL" id="BDG61801.1"/>
    </source>
</evidence>
<dbReference type="Gene3D" id="1.10.10.1320">
    <property type="entry name" value="Anti-sigma factor, zinc-finger domain"/>
    <property type="match status" value="1"/>
</dbReference>
<dbReference type="EMBL" id="AP025628">
    <property type="protein sequence ID" value="BDG61801.1"/>
    <property type="molecule type" value="Genomic_DNA"/>
</dbReference>
<reference evidence="1" key="1">
    <citation type="submission" date="2022-03" db="EMBL/GenBank/DDBJ databases">
        <title>Complete genome sequence of Caldinitratiruptor microaerophilus.</title>
        <authorList>
            <person name="Mukaiyama R."/>
            <person name="Nishiyama T."/>
            <person name="Ueda K."/>
        </authorList>
    </citation>
    <scope>NUCLEOTIDE SEQUENCE</scope>
    <source>
        <strain evidence="1">JCM 16183</strain>
    </source>
</reference>
<dbReference type="RefSeq" id="WP_264842429.1">
    <property type="nucleotide sequence ID" value="NZ_AP025628.1"/>
</dbReference>
<name>A0AA35G6S2_9FIRM</name>
<protein>
    <recommendedName>
        <fullName evidence="3">Zinc-finger domain-containing protein</fullName>
    </recommendedName>
</protein>
<sequence length="258" mass="25896">MSCERYRGDLAALAVGALDPAAAQPLIDHIAACPECAGELAGMRSVAGFVARELRAWVETGPAPAGLEAVLRDAVRQAGPRPVDLEEVLALASPGARPVMAGRAGRRMTLAMALAAATVAGLLLVSTPAVRPGELPVVGSLVGLLRPQGGVPVRVDRSATAGGVTLTVHTVTHGPAATVVVYSLDGEGAGAGARPGLAALYAGGRALTLRRAEVTGEGGGPVRVVATYEAAPAGAPLVLRLGEGEHALEVEFPAAARR</sequence>
<dbReference type="Proteomes" id="UP001163687">
    <property type="component" value="Chromosome"/>
</dbReference>
<accession>A0AA35G6S2</accession>
<proteinExistence type="predicted"/>
<gene>
    <name evidence="1" type="ORF">caldi_28910</name>
</gene>
<dbReference type="InterPro" id="IPR041916">
    <property type="entry name" value="Anti_sigma_zinc_sf"/>
</dbReference>
<organism evidence="1 2">
    <name type="scientific">Caldinitratiruptor microaerophilus</name>
    <dbReference type="NCBI Taxonomy" id="671077"/>
    <lineage>
        <taxon>Bacteria</taxon>
        <taxon>Bacillati</taxon>
        <taxon>Bacillota</taxon>
        <taxon>Clostridia</taxon>
        <taxon>Eubacteriales</taxon>
        <taxon>Symbiobacteriaceae</taxon>
        <taxon>Caldinitratiruptor</taxon>
    </lineage>
</organism>
<keyword evidence="2" id="KW-1185">Reference proteome</keyword>
<evidence type="ECO:0008006" key="3">
    <source>
        <dbReference type="Google" id="ProtNLM"/>
    </source>
</evidence>
<evidence type="ECO:0000313" key="2">
    <source>
        <dbReference type="Proteomes" id="UP001163687"/>
    </source>
</evidence>